<keyword evidence="1" id="KW-0175">Coiled coil</keyword>
<evidence type="ECO:0000313" key="4">
    <source>
        <dbReference type="Proteomes" id="UP000789901"/>
    </source>
</evidence>
<gene>
    <name evidence="3" type="ORF">GMARGA_LOCUS6848</name>
</gene>
<keyword evidence="4" id="KW-1185">Reference proteome</keyword>
<keyword evidence="2" id="KW-0472">Membrane</keyword>
<sequence>MPEKRIQIGNLQDGCLVREIDPKLEVLILHENLQAISFTENAPPSTARYYHYQFKNGKEDWIPLLPEYSVFFYIAKTYYKFSIINENYHLKFQWIIYKDDDFKEIKEINSDYTTVATYYLYLYQKNQPLINAKKYEILLQEKLKKKAEEINNLIDAKSKKENPSTLIQHEIFLEKEGKNLLLTSIQALILEHKEKKIKIPNFSWQISHLKKHIEQLESELEQSFEDNELVEDNLLETKCKKCNDIYKYTNEKEIQFAKATATIGLAGGISHNALQSSLATIGITSQIGKKIYNNYQKLYFSSLIASAKSSTTQALQKCIEYAVNQNKEVHEYSHKPIVAFHVVQKSRSIKDNKTELTKTIYQRNFDKSSRQIEHAILIEVINQISSPLEENNLYLDVYVNGDLDSNKTLAHVCIVSKISADLKHLTKNIRNSVLNHIMRWFCGCIYFAKLRKEAKDQFAPSKEEIHKMQIDGLIRHLQNDHSNCWSDICWTKDDSTIIIQNPTLCHSSESQINLFKKFLEKIFYVPVGQIVIYYNEGYTYLLFELRETYSEQCFELEDTLNIGIIEYECSEQNKLNVNKIHQYLRLEQMDTINYYIKKNKDTLVIMKTSGGKFFCYAALSILFDGLTIIILLLKSLIQNQNHFIQLGIPYGYLLALSQGTVKYEAKVCEEIALGFTCLLFVTSKKLLLNKSLRILCKHLYENKKLQFIID</sequence>
<dbReference type="Gene3D" id="3.40.50.300">
    <property type="entry name" value="P-loop containing nucleotide triphosphate hydrolases"/>
    <property type="match status" value="1"/>
</dbReference>
<organism evidence="3 4">
    <name type="scientific">Gigaspora margarita</name>
    <dbReference type="NCBI Taxonomy" id="4874"/>
    <lineage>
        <taxon>Eukaryota</taxon>
        <taxon>Fungi</taxon>
        <taxon>Fungi incertae sedis</taxon>
        <taxon>Mucoromycota</taxon>
        <taxon>Glomeromycotina</taxon>
        <taxon>Glomeromycetes</taxon>
        <taxon>Diversisporales</taxon>
        <taxon>Gigasporaceae</taxon>
        <taxon>Gigaspora</taxon>
    </lineage>
</organism>
<accession>A0ABN7UHS9</accession>
<dbReference type="Proteomes" id="UP000789901">
    <property type="component" value="Unassembled WGS sequence"/>
</dbReference>
<keyword evidence="2" id="KW-1133">Transmembrane helix</keyword>
<evidence type="ECO:0000256" key="2">
    <source>
        <dbReference type="SAM" id="Phobius"/>
    </source>
</evidence>
<evidence type="ECO:0000313" key="3">
    <source>
        <dbReference type="EMBL" id="CAG8600294.1"/>
    </source>
</evidence>
<proteinExistence type="predicted"/>
<dbReference type="EMBL" id="CAJVQB010003189">
    <property type="protein sequence ID" value="CAG8600294.1"/>
    <property type="molecule type" value="Genomic_DNA"/>
</dbReference>
<evidence type="ECO:0000256" key="1">
    <source>
        <dbReference type="SAM" id="Coils"/>
    </source>
</evidence>
<feature type="transmembrane region" description="Helical" evidence="2">
    <location>
        <begin position="613"/>
        <end position="633"/>
    </location>
</feature>
<dbReference type="InterPro" id="IPR027417">
    <property type="entry name" value="P-loop_NTPase"/>
</dbReference>
<protein>
    <submittedName>
        <fullName evidence="3">19865_t:CDS:1</fullName>
    </submittedName>
</protein>
<reference evidence="3 4" key="1">
    <citation type="submission" date="2021-06" db="EMBL/GenBank/DDBJ databases">
        <authorList>
            <person name="Kallberg Y."/>
            <person name="Tangrot J."/>
            <person name="Rosling A."/>
        </authorList>
    </citation>
    <scope>NUCLEOTIDE SEQUENCE [LARGE SCALE GENOMIC DNA]</scope>
    <source>
        <strain evidence="3 4">120-4 pot B 10/14</strain>
    </source>
</reference>
<comment type="caution">
    <text evidence="3">The sequence shown here is derived from an EMBL/GenBank/DDBJ whole genome shotgun (WGS) entry which is preliminary data.</text>
</comment>
<keyword evidence="2" id="KW-0812">Transmembrane</keyword>
<feature type="coiled-coil region" evidence="1">
    <location>
        <begin position="206"/>
        <end position="233"/>
    </location>
</feature>
<name>A0ABN7UHS9_GIGMA</name>